<dbReference type="PANTHER" id="PTHR33567:SF3">
    <property type="entry name" value="CHROMATE ION TRANSPORTER (EUROFUNG)"/>
    <property type="match status" value="1"/>
</dbReference>
<dbReference type="STRING" id="1182545.A0A072PSJ2"/>
<dbReference type="HOGENOM" id="CLU_018106_0_2_1"/>
<dbReference type="PANTHER" id="PTHR33567">
    <property type="entry name" value="CHROMATE ION TRANSPORTER (EUROFUNG)"/>
    <property type="match status" value="1"/>
</dbReference>
<evidence type="ECO:0000256" key="2">
    <source>
        <dbReference type="ARBA" id="ARBA00005262"/>
    </source>
</evidence>
<dbReference type="OrthoDB" id="2160638at2759"/>
<feature type="transmembrane region" description="Helical" evidence="7">
    <location>
        <begin position="279"/>
        <end position="300"/>
    </location>
</feature>
<organism evidence="8 9">
    <name type="scientific">Exophiala aquamarina CBS 119918</name>
    <dbReference type="NCBI Taxonomy" id="1182545"/>
    <lineage>
        <taxon>Eukaryota</taxon>
        <taxon>Fungi</taxon>
        <taxon>Dikarya</taxon>
        <taxon>Ascomycota</taxon>
        <taxon>Pezizomycotina</taxon>
        <taxon>Eurotiomycetes</taxon>
        <taxon>Chaetothyriomycetidae</taxon>
        <taxon>Chaetothyriales</taxon>
        <taxon>Herpotrichiellaceae</taxon>
        <taxon>Exophiala</taxon>
    </lineage>
</organism>
<dbReference type="AlphaFoldDB" id="A0A072PSJ2"/>
<dbReference type="Pfam" id="PF02417">
    <property type="entry name" value="Chromate_transp"/>
    <property type="match status" value="2"/>
</dbReference>
<evidence type="ECO:0008006" key="10">
    <source>
        <dbReference type="Google" id="ProtNLM"/>
    </source>
</evidence>
<keyword evidence="6 7" id="KW-0472">Membrane</keyword>
<evidence type="ECO:0000256" key="1">
    <source>
        <dbReference type="ARBA" id="ARBA00004651"/>
    </source>
</evidence>
<feature type="transmembrane region" description="Helical" evidence="7">
    <location>
        <begin position="90"/>
        <end position="112"/>
    </location>
</feature>
<feature type="transmembrane region" description="Helical" evidence="7">
    <location>
        <begin position="312"/>
        <end position="333"/>
    </location>
</feature>
<evidence type="ECO:0000256" key="4">
    <source>
        <dbReference type="ARBA" id="ARBA00022692"/>
    </source>
</evidence>
<dbReference type="InterPro" id="IPR003370">
    <property type="entry name" value="Chromate_transpt"/>
</dbReference>
<dbReference type="GO" id="GO:0005886">
    <property type="term" value="C:plasma membrane"/>
    <property type="evidence" value="ECO:0007669"/>
    <property type="project" value="UniProtKB-SubCell"/>
</dbReference>
<feature type="transmembrane region" description="Helical" evidence="7">
    <location>
        <begin position="389"/>
        <end position="410"/>
    </location>
</feature>
<dbReference type="GO" id="GO:0015109">
    <property type="term" value="F:chromate transmembrane transporter activity"/>
    <property type="evidence" value="ECO:0007669"/>
    <property type="project" value="InterPro"/>
</dbReference>
<feature type="transmembrane region" description="Helical" evidence="7">
    <location>
        <begin position="353"/>
        <end position="377"/>
    </location>
</feature>
<dbReference type="RefSeq" id="XP_013261085.1">
    <property type="nucleotide sequence ID" value="XM_013405631.1"/>
</dbReference>
<evidence type="ECO:0000256" key="7">
    <source>
        <dbReference type="SAM" id="Phobius"/>
    </source>
</evidence>
<keyword evidence="9" id="KW-1185">Reference proteome</keyword>
<name>A0A072PSJ2_9EURO</name>
<comment type="caution">
    <text evidence="8">The sequence shown here is derived from an EMBL/GenBank/DDBJ whole genome shotgun (WGS) entry which is preliminary data.</text>
</comment>
<dbReference type="Proteomes" id="UP000027920">
    <property type="component" value="Unassembled WGS sequence"/>
</dbReference>
<dbReference type="GeneID" id="25281338"/>
<keyword evidence="5 7" id="KW-1133">Transmembrane helix</keyword>
<comment type="similarity">
    <text evidence="2">Belongs to the chromate ion transporter (CHR) (TC 2.A.51) family.</text>
</comment>
<evidence type="ECO:0000313" key="9">
    <source>
        <dbReference type="Proteomes" id="UP000027920"/>
    </source>
</evidence>
<evidence type="ECO:0000313" key="8">
    <source>
        <dbReference type="EMBL" id="KEF58495.1"/>
    </source>
</evidence>
<keyword evidence="4 7" id="KW-0812">Transmembrane</keyword>
<feature type="transmembrane region" description="Helical" evidence="7">
    <location>
        <begin position="132"/>
        <end position="159"/>
    </location>
</feature>
<evidence type="ECO:0000256" key="6">
    <source>
        <dbReference type="ARBA" id="ARBA00023136"/>
    </source>
</evidence>
<gene>
    <name evidence="8" type="ORF">A1O9_06421</name>
</gene>
<comment type="subcellular location">
    <subcellularLocation>
        <location evidence="1">Cell membrane</location>
        <topology evidence="1">Multi-pass membrane protein</topology>
    </subcellularLocation>
</comment>
<dbReference type="PIRSF" id="PIRSF004810">
    <property type="entry name" value="ChrA"/>
    <property type="match status" value="1"/>
</dbReference>
<dbReference type="EMBL" id="AMGV01000004">
    <property type="protein sequence ID" value="KEF58495.1"/>
    <property type="molecule type" value="Genomic_DNA"/>
</dbReference>
<keyword evidence="3" id="KW-1003">Cell membrane</keyword>
<feature type="transmembrane region" description="Helical" evidence="7">
    <location>
        <begin position="422"/>
        <end position="439"/>
    </location>
</feature>
<evidence type="ECO:0000256" key="5">
    <source>
        <dbReference type="ARBA" id="ARBA00022989"/>
    </source>
</evidence>
<reference evidence="8 9" key="1">
    <citation type="submission" date="2013-03" db="EMBL/GenBank/DDBJ databases">
        <title>The Genome Sequence of Exophiala aquamarina CBS 119918.</title>
        <authorList>
            <consortium name="The Broad Institute Genomics Platform"/>
            <person name="Cuomo C."/>
            <person name="de Hoog S."/>
            <person name="Gorbushina A."/>
            <person name="Walker B."/>
            <person name="Young S.K."/>
            <person name="Zeng Q."/>
            <person name="Gargeya S."/>
            <person name="Fitzgerald M."/>
            <person name="Haas B."/>
            <person name="Abouelleil A."/>
            <person name="Allen A.W."/>
            <person name="Alvarado L."/>
            <person name="Arachchi H.M."/>
            <person name="Berlin A.M."/>
            <person name="Chapman S.B."/>
            <person name="Gainer-Dewar J."/>
            <person name="Goldberg J."/>
            <person name="Griggs A."/>
            <person name="Gujja S."/>
            <person name="Hansen M."/>
            <person name="Howarth C."/>
            <person name="Imamovic A."/>
            <person name="Ireland A."/>
            <person name="Larimer J."/>
            <person name="McCowan C."/>
            <person name="Murphy C."/>
            <person name="Pearson M."/>
            <person name="Poon T.W."/>
            <person name="Priest M."/>
            <person name="Roberts A."/>
            <person name="Saif S."/>
            <person name="Shea T."/>
            <person name="Sisk P."/>
            <person name="Sykes S."/>
            <person name="Wortman J."/>
            <person name="Nusbaum C."/>
            <person name="Birren B."/>
        </authorList>
    </citation>
    <scope>NUCLEOTIDE SEQUENCE [LARGE SCALE GENOMIC DNA]</scope>
    <source>
        <strain evidence="8 9">CBS 119918</strain>
    </source>
</reference>
<dbReference type="InterPro" id="IPR014047">
    <property type="entry name" value="Chr_Tranpt_l_chain"/>
</dbReference>
<dbReference type="VEuPathDB" id="FungiDB:A1O9_06421"/>
<sequence>MPLIETLRTIHEYTRDRQNDYHANNTKLVVRLADVVSRTWDLGFTALGGPLVHFGILHQRFVDRQGGRTPWIDEQTACLPLLGPASTKMLFCMTMIHAGWIPAILVFLLWSLRGVIGMYGLSLGVQKISNLLPGVVYALLSGLNAATVGLVAPAAVELAEKAIKDRLSRILGMLGDCAGMCYNAVWYFPGLIVLGGIVAASWDVHLRQQVLQLRRRIQRHRVPSTEAAGIPTIRIFLYNRQVAITSMIETSQSEASIHEGPFAADGSPSASTDMRSHGIPVWGGMAIIAAFFVSLIIVIVTRAMLDTPPLEYNLFANMYLAGTIIFGGGPVVIPLLHEYVVQPGWVSSRDFLVGLAIIQASPGPNFNFSVYLGALVVLRTNQPTITGAFISYIGIFFPGLKLAVGAQGIWRVLRTRPLVVSLLRGINATAVGLVFTAVYRL</sequence>
<accession>A0A072PSJ2</accession>
<proteinExistence type="inferred from homology"/>
<protein>
    <recommendedName>
        <fullName evidence="10">Chromate transporter</fullName>
    </recommendedName>
</protein>
<evidence type="ECO:0000256" key="3">
    <source>
        <dbReference type="ARBA" id="ARBA00022475"/>
    </source>
</evidence>
<feature type="transmembrane region" description="Helical" evidence="7">
    <location>
        <begin position="180"/>
        <end position="202"/>
    </location>
</feature>